<reference evidence="2" key="1">
    <citation type="journal article" date="2014" name="Front. Microbiol.">
        <title>High frequency of phylogenetically diverse reductive dehalogenase-homologous genes in deep subseafloor sedimentary metagenomes.</title>
        <authorList>
            <person name="Kawai M."/>
            <person name="Futagami T."/>
            <person name="Toyoda A."/>
            <person name="Takaki Y."/>
            <person name="Nishi S."/>
            <person name="Hori S."/>
            <person name="Arai W."/>
            <person name="Tsubouchi T."/>
            <person name="Morono Y."/>
            <person name="Uchiyama I."/>
            <person name="Ito T."/>
            <person name="Fujiyama A."/>
            <person name="Inagaki F."/>
            <person name="Takami H."/>
        </authorList>
    </citation>
    <scope>NUCLEOTIDE SEQUENCE</scope>
    <source>
        <strain evidence="2">Expedition CK06-06</strain>
    </source>
</reference>
<proteinExistence type="predicted"/>
<dbReference type="AlphaFoldDB" id="X1JMM3"/>
<name>X1JMM3_9ZZZZ</name>
<sequence length="191" mass="21424">MQIQSTKVAPEPRDGRIESIGIGFLNVSEAVTDWQSAGGSIDVIKRHTARVLDPWGIPFELIESCRIGYTHINIAASESEQLRNWYESNLGGTRITWKWDETRLSLEYDTILILFTPAASPVSSTAQRPIDHLGWYTNDLDRTFYQLSAKGVHFPVTPRVFGPVRLAFAEDPCGNWIELLEPPNGIISKPT</sequence>
<dbReference type="CDD" id="cd06587">
    <property type="entry name" value="VOC"/>
    <property type="match status" value="1"/>
</dbReference>
<dbReference type="PROSITE" id="PS51819">
    <property type="entry name" value="VOC"/>
    <property type="match status" value="1"/>
</dbReference>
<protein>
    <recommendedName>
        <fullName evidence="1">VOC domain-containing protein</fullName>
    </recommendedName>
</protein>
<dbReference type="InterPro" id="IPR004360">
    <property type="entry name" value="Glyas_Fos-R_dOase_dom"/>
</dbReference>
<dbReference type="Pfam" id="PF00903">
    <property type="entry name" value="Glyoxalase"/>
    <property type="match status" value="1"/>
</dbReference>
<dbReference type="SUPFAM" id="SSF54593">
    <property type="entry name" value="Glyoxalase/Bleomycin resistance protein/Dihydroxybiphenyl dioxygenase"/>
    <property type="match status" value="1"/>
</dbReference>
<organism evidence="2">
    <name type="scientific">marine sediment metagenome</name>
    <dbReference type="NCBI Taxonomy" id="412755"/>
    <lineage>
        <taxon>unclassified sequences</taxon>
        <taxon>metagenomes</taxon>
        <taxon>ecological metagenomes</taxon>
    </lineage>
</organism>
<comment type="caution">
    <text evidence="2">The sequence shown here is derived from an EMBL/GenBank/DDBJ whole genome shotgun (WGS) entry which is preliminary data.</text>
</comment>
<dbReference type="Gene3D" id="3.10.180.10">
    <property type="entry name" value="2,3-Dihydroxybiphenyl 1,2-Dioxygenase, domain 1"/>
    <property type="match status" value="1"/>
</dbReference>
<dbReference type="EMBL" id="BARU01039292">
    <property type="protein sequence ID" value="GAH79504.1"/>
    <property type="molecule type" value="Genomic_DNA"/>
</dbReference>
<gene>
    <name evidence="2" type="ORF">S03H2_60921</name>
</gene>
<evidence type="ECO:0000313" key="2">
    <source>
        <dbReference type="EMBL" id="GAH79504.1"/>
    </source>
</evidence>
<dbReference type="InterPro" id="IPR037523">
    <property type="entry name" value="VOC_core"/>
</dbReference>
<dbReference type="InterPro" id="IPR029068">
    <property type="entry name" value="Glyas_Bleomycin-R_OHBP_Dase"/>
</dbReference>
<accession>X1JMM3</accession>
<feature type="domain" description="VOC" evidence="1">
    <location>
        <begin position="68"/>
        <end position="182"/>
    </location>
</feature>
<evidence type="ECO:0000259" key="1">
    <source>
        <dbReference type="PROSITE" id="PS51819"/>
    </source>
</evidence>